<dbReference type="EMBL" id="CAJPWZ010002367">
    <property type="protein sequence ID" value="CAG2236747.1"/>
    <property type="molecule type" value="Genomic_DNA"/>
</dbReference>
<evidence type="ECO:0000256" key="1">
    <source>
        <dbReference type="ARBA" id="ARBA00023125"/>
    </source>
</evidence>
<dbReference type="PANTHER" id="PTHR33050:SF7">
    <property type="entry name" value="RIBONUCLEASE H"/>
    <property type="match status" value="1"/>
</dbReference>
<dbReference type="Pfam" id="PF00589">
    <property type="entry name" value="Phage_integrase"/>
    <property type="match status" value="1"/>
</dbReference>
<dbReference type="OrthoDB" id="6140514at2759"/>
<keyword evidence="6" id="KW-1185">Reference proteome</keyword>
<dbReference type="CDD" id="cd09275">
    <property type="entry name" value="RNase_HI_RT_DIRS1"/>
    <property type="match status" value="1"/>
</dbReference>
<feature type="region of interest" description="Disordered" evidence="3">
    <location>
        <begin position="371"/>
        <end position="408"/>
    </location>
</feature>
<keyword evidence="1" id="KW-0238">DNA-binding</keyword>
<protein>
    <recommendedName>
        <fullName evidence="4">Reverse transcriptase domain-containing protein</fullName>
    </recommendedName>
</protein>
<sequence length="1315" mass="149531">MASQVDDDPKSGTLDLSDDDHNPNTSQQSGKGVDDNRIPKDFRDSQTHESESDDDDDMSSMSIDTLIRLQHKQMKFMQKLTEHLVSNSDSVLDSANKYTTAPHDSTSRKRSHGDDGESNISNKHLKVADDSQQDTESVDDLDKLMCSFENAETDNLDKSDNVTDDEDLNEVNELMDEMSEFYNDSEETSAAIEESLAKSVNTSLRSKIPDSKFKEIKSKYKRPENCQNLMIPSVNEEVWGEKHSMINAIRSRDLKLQKIMGYVIKGMIPAIETTNDILKAALKKNTFEPTKNLRKMTDGIRMFAASYTQLNQYRKENFKPIMIGKFKKLTYTNNSVSDKLFGDDLQKKIEDIQKSKKISVTGFNTGFTEKPSTSGYNYHRNSSEGPAKLLPEQTRKRGETVQQTKQSISPQVSQIKQLDNKSKCEFSNLVNTPENFRAGKVKNNLESWRSITSDTSILEMLTGYRLQFHTLPPSRNSCNNPSFNEDEKTSITLEVSTFLKKGIIQKAIPCKNQFVTHIFTRPKKDGTHRVILNLKSLNEYIENYHFKMDSLGTAINLMNRNCYFGSIDLKDAFFSISVRESDRKFLRFTWNGELYQFTCLAQGLSTCPRVFTKIMKCVFSELRKKGHCNSAYIDDSLLIGQSYEDCINNINDTVTLFDKLGLTIHPNKSVFVPTQEIQHLGFVLNSREMSVRLTQEKSQKFKELCKQILRKEYVSIREFSELIGKMVASEYGVPYAKLFHKRLHITKNEQLRKQRGNYDAKFGLNEMCKQDINWWIDNIEICKKYVCIGNPEIIIRSDASLTGWGGVYESQSTGGRWSAEENSYHINQLELLAVYLTLKSFCSNASCVHIHAQIDNTTAVTYINKMGGMKENLNDLTREILLWCINRNIWLTAAHLPGSENCEADYESRNSNDDTEWELDSEHTRSSIEEDCTGSGRCNRNSPVMANSTLVSKNSTVACGLSQNFTSEEITCDTFVQQSKSSSAPQQTSPDSVQIVRGSFESQGLSKSVVDIIMHSWRDSTKQQYWSYIKKWVCFCIEKHADPMSSTVNLVLDFLAKLFHSGIGYSGLNTARSALSSFMTLNGHDSIGKHNLVKRFMRGIFQLRPSLPRYNFTWNVSDLLNYLDTLENNSLTLKQITLKCVSLLSLLTAQRLQSIHLLDIRNLEFSNDIVKIRIGDILKQTKPGKHLNEIVLDRFVNTNLCIVTCLKLYIKMTEKFRGKEKKFFVSYVAPYKGVSKDTISRWMKTVMIAAGIDCSAFKPHSVRSASVSKACSKGLPLSTILRTAGWTNQCTFRKFYNKPVTIDTSFCNAILSNAM</sequence>
<dbReference type="InterPro" id="IPR043502">
    <property type="entry name" value="DNA/RNA_pol_sf"/>
</dbReference>
<dbReference type="Gene3D" id="3.10.10.10">
    <property type="entry name" value="HIV Type 1 Reverse Transcriptase, subunit A, domain 1"/>
    <property type="match status" value="1"/>
</dbReference>
<dbReference type="Pfam" id="PF00078">
    <property type="entry name" value="RVT_1"/>
    <property type="match status" value="1"/>
</dbReference>
<dbReference type="GO" id="GO:0003677">
    <property type="term" value="F:DNA binding"/>
    <property type="evidence" value="ECO:0007669"/>
    <property type="project" value="UniProtKB-KW"/>
</dbReference>
<dbReference type="Gene3D" id="1.10.150.130">
    <property type="match status" value="1"/>
</dbReference>
<evidence type="ECO:0000256" key="2">
    <source>
        <dbReference type="ARBA" id="ARBA00023172"/>
    </source>
</evidence>
<dbReference type="InterPro" id="IPR000477">
    <property type="entry name" value="RT_dom"/>
</dbReference>
<feature type="region of interest" description="Disordered" evidence="3">
    <location>
        <begin position="1"/>
        <end position="64"/>
    </location>
</feature>
<keyword evidence="2" id="KW-0233">DNA recombination</keyword>
<dbReference type="Gene3D" id="3.30.70.270">
    <property type="match status" value="1"/>
</dbReference>
<feature type="region of interest" description="Disordered" evidence="3">
    <location>
        <begin position="95"/>
        <end position="138"/>
    </location>
</feature>
<dbReference type="InterPro" id="IPR013762">
    <property type="entry name" value="Integrase-like_cat_sf"/>
</dbReference>
<dbReference type="SUPFAM" id="SSF56349">
    <property type="entry name" value="DNA breaking-rejoining enzymes"/>
    <property type="match status" value="1"/>
</dbReference>
<dbReference type="InterPro" id="IPR052055">
    <property type="entry name" value="Hepadnavirus_pol/RT"/>
</dbReference>
<dbReference type="InterPro" id="IPR010998">
    <property type="entry name" value="Integrase_recombinase_N"/>
</dbReference>
<proteinExistence type="predicted"/>
<dbReference type="GO" id="GO:0006310">
    <property type="term" value="P:DNA recombination"/>
    <property type="evidence" value="ECO:0007669"/>
    <property type="project" value="UniProtKB-KW"/>
</dbReference>
<feature type="compositionally biased region" description="Polar residues" evidence="3">
    <location>
        <begin position="95"/>
        <end position="104"/>
    </location>
</feature>
<dbReference type="GO" id="GO:0015074">
    <property type="term" value="P:DNA integration"/>
    <property type="evidence" value="ECO:0007669"/>
    <property type="project" value="InterPro"/>
</dbReference>
<evidence type="ECO:0000313" key="6">
    <source>
        <dbReference type="Proteomes" id="UP000683360"/>
    </source>
</evidence>
<dbReference type="InterPro" id="IPR002104">
    <property type="entry name" value="Integrase_catalytic"/>
</dbReference>
<feature type="compositionally biased region" description="Basic and acidic residues" evidence="3">
    <location>
        <begin position="32"/>
        <end position="50"/>
    </location>
</feature>
<evidence type="ECO:0000256" key="3">
    <source>
        <dbReference type="SAM" id="MobiDB-lite"/>
    </source>
</evidence>
<dbReference type="InterPro" id="IPR011010">
    <property type="entry name" value="DNA_brk_join_enz"/>
</dbReference>
<name>A0A8S3TT75_MYTED</name>
<dbReference type="Gene3D" id="1.10.443.10">
    <property type="entry name" value="Intergrase catalytic core"/>
    <property type="match status" value="1"/>
</dbReference>
<dbReference type="Proteomes" id="UP000683360">
    <property type="component" value="Unassembled WGS sequence"/>
</dbReference>
<evidence type="ECO:0000259" key="4">
    <source>
        <dbReference type="PROSITE" id="PS50878"/>
    </source>
</evidence>
<feature type="domain" description="Reverse transcriptase" evidence="4">
    <location>
        <begin position="502"/>
        <end position="684"/>
    </location>
</feature>
<dbReference type="InterPro" id="IPR043128">
    <property type="entry name" value="Rev_trsase/Diguanyl_cyclase"/>
</dbReference>
<dbReference type="PANTHER" id="PTHR33050">
    <property type="entry name" value="REVERSE TRANSCRIPTASE DOMAIN-CONTAINING PROTEIN"/>
    <property type="match status" value="1"/>
</dbReference>
<dbReference type="PROSITE" id="PS50878">
    <property type="entry name" value="RT_POL"/>
    <property type="match status" value="1"/>
</dbReference>
<dbReference type="SUPFAM" id="SSF56672">
    <property type="entry name" value="DNA/RNA polymerases"/>
    <property type="match status" value="1"/>
</dbReference>
<comment type="caution">
    <text evidence="5">The sequence shown here is derived from an EMBL/GenBank/DDBJ whole genome shotgun (WGS) entry which is preliminary data.</text>
</comment>
<reference evidence="5" key="1">
    <citation type="submission" date="2021-03" db="EMBL/GenBank/DDBJ databases">
        <authorList>
            <person name="Bekaert M."/>
        </authorList>
    </citation>
    <scope>NUCLEOTIDE SEQUENCE</scope>
</reference>
<organism evidence="5 6">
    <name type="scientific">Mytilus edulis</name>
    <name type="common">Blue mussel</name>
    <dbReference type="NCBI Taxonomy" id="6550"/>
    <lineage>
        <taxon>Eukaryota</taxon>
        <taxon>Metazoa</taxon>
        <taxon>Spiralia</taxon>
        <taxon>Lophotrochozoa</taxon>
        <taxon>Mollusca</taxon>
        <taxon>Bivalvia</taxon>
        <taxon>Autobranchia</taxon>
        <taxon>Pteriomorphia</taxon>
        <taxon>Mytilida</taxon>
        <taxon>Mytiloidea</taxon>
        <taxon>Mytilidae</taxon>
        <taxon>Mytilinae</taxon>
        <taxon>Mytilus</taxon>
    </lineage>
</organism>
<evidence type="ECO:0000313" key="5">
    <source>
        <dbReference type="EMBL" id="CAG2236747.1"/>
    </source>
</evidence>
<gene>
    <name evidence="5" type="ORF">MEDL_49314</name>
</gene>
<accession>A0A8S3TT75</accession>
<feature type="compositionally biased region" description="Polar residues" evidence="3">
    <location>
        <begin position="371"/>
        <end position="384"/>
    </location>
</feature>
<feature type="region of interest" description="Disordered" evidence="3">
    <location>
        <begin position="902"/>
        <end position="932"/>
    </location>
</feature>
<dbReference type="CDD" id="cd03714">
    <property type="entry name" value="RT_DIRS1"/>
    <property type="match status" value="1"/>
</dbReference>